<dbReference type="PANTHER" id="PTHR21461">
    <property type="entry name" value="GLYCOSYLTRANSFERASE FAMILY 92 PROTEIN"/>
    <property type="match status" value="1"/>
</dbReference>
<evidence type="ECO:0000256" key="2">
    <source>
        <dbReference type="ARBA" id="ARBA00022692"/>
    </source>
</evidence>
<sequence>MKILAATTVRNEAPYLLEWVAWHQLIGVTDILVYSNDCEDGTDRMLDLLAEQGVLTHERTERAPERSIQWSALNAAWKHPMRKAADWMLISDLDEFPVIHVGDGRLGDLLAALPGNTDAVALGWRLFGANGIVALADRAVTGQFTRSAPADMIQPIAATFFKSLFRPAAFSRPGVHRPRHRKDNQPVWVDGSGHALPPIIAGNDKRLSLVGVPDYRQLAEMHHYSLRSVQGFMTKAERGLPNRADKAIDLGYWIDRNFNSVENLAAQRMLPQLTRHIETLKALPGIASLHEAALGWHRDRFAAIVKTQAGYDLFGQLVHAHDSIVLPPALQRQLLRMFGSVADPDRSLQ</sequence>
<keyword evidence="4" id="KW-0808">Transferase</keyword>
<accession>A0A5C6RZY7</accession>
<protein>
    <submittedName>
        <fullName evidence="4">Glycosyltransferase family 2 protein</fullName>
    </submittedName>
</protein>
<organism evidence="4 5">
    <name type="scientific">Paracoccus aurantiacus</name>
    <dbReference type="NCBI Taxonomy" id="2599412"/>
    <lineage>
        <taxon>Bacteria</taxon>
        <taxon>Pseudomonadati</taxon>
        <taxon>Pseudomonadota</taxon>
        <taxon>Alphaproteobacteria</taxon>
        <taxon>Rhodobacterales</taxon>
        <taxon>Paracoccaceae</taxon>
        <taxon>Paracoccus</taxon>
    </lineage>
</organism>
<keyword evidence="2" id="KW-0812">Transmembrane</keyword>
<comment type="subcellular location">
    <subcellularLocation>
        <location evidence="1">Membrane</location>
        <topology evidence="1">Single-pass membrane protein</topology>
    </subcellularLocation>
</comment>
<proteinExistence type="predicted"/>
<evidence type="ECO:0000256" key="1">
    <source>
        <dbReference type="ARBA" id="ARBA00004167"/>
    </source>
</evidence>
<name>A0A5C6RZY7_9RHOB</name>
<evidence type="ECO:0000313" key="5">
    <source>
        <dbReference type="Proteomes" id="UP000321562"/>
    </source>
</evidence>
<reference evidence="4 5" key="1">
    <citation type="submission" date="2019-08" db="EMBL/GenBank/DDBJ databases">
        <authorList>
            <person name="Ye J."/>
        </authorList>
    </citation>
    <scope>NUCLEOTIDE SEQUENCE [LARGE SCALE GENOMIC DNA]</scope>
    <source>
        <strain evidence="4 5">TK008</strain>
    </source>
</reference>
<gene>
    <name evidence="4" type="ORF">FQV27_14845</name>
</gene>
<dbReference type="EMBL" id="VOPL01000006">
    <property type="protein sequence ID" value="TXB67871.1"/>
    <property type="molecule type" value="Genomic_DNA"/>
</dbReference>
<comment type="caution">
    <text evidence="4">The sequence shown here is derived from an EMBL/GenBank/DDBJ whole genome shotgun (WGS) entry which is preliminary data.</text>
</comment>
<keyword evidence="3" id="KW-1133">Transmembrane helix</keyword>
<dbReference type="AlphaFoldDB" id="A0A5C6RZY7"/>
<dbReference type="Pfam" id="PF13704">
    <property type="entry name" value="Glyco_tranf_2_4"/>
    <property type="match status" value="1"/>
</dbReference>
<dbReference type="GO" id="GO:0005737">
    <property type="term" value="C:cytoplasm"/>
    <property type="evidence" value="ECO:0007669"/>
    <property type="project" value="TreeGrafter"/>
</dbReference>
<evidence type="ECO:0000256" key="3">
    <source>
        <dbReference type="ARBA" id="ARBA00022989"/>
    </source>
</evidence>
<keyword evidence="3" id="KW-0472">Membrane</keyword>
<dbReference type="RefSeq" id="WP_147099989.1">
    <property type="nucleotide sequence ID" value="NZ_JBHUFH010000001.1"/>
</dbReference>
<evidence type="ECO:0000313" key="4">
    <source>
        <dbReference type="EMBL" id="TXB67871.1"/>
    </source>
</evidence>
<keyword evidence="5" id="KW-1185">Reference proteome</keyword>
<dbReference type="PANTHER" id="PTHR21461:SF69">
    <property type="entry name" value="GLYCOSYLTRANSFERASE FAMILY 92 PROTEIN"/>
    <property type="match status" value="1"/>
</dbReference>
<dbReference type="GO" id="GO:0016757">
    <property type="term" value="F:glycosyltransferase activity"/>
    <property type="evidence" value="ECO:0007669"/>
    <property type="project" value="TreeGrafter"/>
</dbReference>
<dbReference type="GO" id="GO:0016020">
    <property type="term" value="C:membrane"/>
    <property type="evidence" value="ECO:0007669"/>
    <property type="project" value="UniProtKB-SubCell"/>
</dbReference>
<dbReference type="OrthoDB" id="1997677at2"/>
<dbReference type="Proteomes" id="UP000321562">
    <property type="component" value="Unassembled WGS sequence"/>
</dbReference>